<reference evidence="2 3" key="1">
    <citation type="submission" date="2020-02" db="EMBL/GenBank/DDBJ databases">
        <authorList>
            <person name="Ma Q."/>
            <person name="Huang Y."/>
            <person name="Song X."/>
            <person name="Pei D."/>
        </authorList>
    </citation>
    <scope>NUCLEOTIDE SEQUENCE [LARGE SCALE GENOMIC DNA]</scope>
    <source>
        <strain evidence="2">Sxm20200214</strain>
        <tissue evidence="2">Leaf</tissue>
    </source>
</reference>
<keyword evidence="1" id="KW-0812">Transmembrane</keyword>
<comment type="caution">
    <text evidence="2">The sequence shown here is derived from an EMBL/GenBank/DDBJ whole genome shotgun (WGS) entry which is preliminary data.</text>
</comment>
<name>A0A8X7VGT0_BRACI</name>
<feature type="transmembrane region" description="Helical" evidence="1">
    <location>
        <begin position="58"/>
        <end position="76"/>
    </location>
</feature>
<feature type="transmembrane region" description="Helical" evidence="1">
    <location>
        <begin position="88"/>
        <end position="105"/>
    </location>
</feature>
<gene>
    <name evidence="2" type="ORF">Bca52824_022513</name>
</gene>
<feature type="transmembrane region" description="Helical" evidence="1">
    <location>
        <begin position="27"/>
        <end position="46"/>
    </location>
</feature>
<evidence type="ECO:0000313" key="2">
    <source>
        <dbReference type="EMBL" id="KAG2310956.1"/>
    </source>
</evidence>
<organism evidence="2 3">
    <name type="scientific">Brassica carinata</name>
    <name type="common">Ethiopian mustard</name>
    <name type="synonym">Abyssinian cabbage</name>
    <dbReference type="NCBI Taxonomy" id="52824"/>
    <lineage>
        <taxon>Eukaryota</taxon>
        <taxon>Viridiplantae</taxon>
        <taxon>Streptophyta</taxon>
        <taxon>Embryophyta</taxon>
        <taxon>Tracheophyta</taxon>
        <taxon>Spermatophyta</taxon>
        <taxon>Magnoliopsida</taxon>
        <taxon>eudicotyledons</taxon>
        <taxon>Gunneridae</taxon>
        <taxon>Pentapetalae</taxon>
        <taxon>rosids</taxon>
        <taxon>malvids</taxon>
        <taxon>Brassicales</taxon>
        <taxon>Brassicaceae</taxon>
        <taxon>Brassiceae</taxon>
        <taxon>Brassica</taxon>
    </lineage>
</organism>
<keyword evidence="1" id="KW-0472">Membrane</keyword>
<evidence type="ECO:0000256" key="1">
    <source>
        <dbReference type="SAM" id="Phobius"/>
    </source>
</evidence>
<sequence>MQARENVFYGDYFTRTHDPEWDVNTPLWSWVLFGIGVVAGHCLAAFQGPELHRLQGGWSSVGIWVLIVVIMLMHYESTLCLARYTKKVVVPTVVVHPYMLLLCFFSRHTAPLLRASLSIFFLVAFCLVNYKKAKLEEELTVESFGQSYLDNADKSKMNE</sequence>
<dbReference type="AlphaFoldDB" id="A0A8X7VGT0"/>
<dbReference type="OrthoDB" id="422086at2759"/>
<accession>A0A8X7VGT0</accession>
<keyword evidence="3" id="KW-1185">Reference proteome</keyword>
<evidence type="ECO:0000313" key="3">
    <source>
        <dbReference type="Proteomes" id="UP000886595"/>
    </source>
</evidence>
<proteinExistence type="predicted"/>
<feature type="transmembrane region" description="Helical" evidence="1">
    <location>
        <begin position="112"/>
        <end position="130"/>
    </location>
</feature>
<protein>
    <submittedName>
        <fullName evidence="2">Uncharacterized protein</fullName>
    </submittedName>
</protein>
<dbReference type="Proteomes" id="UP000886595">
    <property type="component" value="Unassembled WGS sequence"/>
</dbReference>
<keyword evidence="1" id="KW-1133">Transmembrane helix</keyword>
<dbReference type="EMBL" id="JAAMPC010000005">
    <property type="protein sequence ID" value="KAG2310956.1"/>
    <property type="molecule type" value="Genomic_DNA"/>
</dbReference>